<gene>
    <name evidence="2" type="ORF">HH308_22135</name>
</gene>
<comment type="caution">
    <text evidence="2">The sequence shown here is derived from an EMBL/GenBank/DDBJ whole genome shotgun (WGS) entry which is preliminary data.</text>
</comment>
<sequence length="62" mass="7036">MYFALTFVGLCAIFYLLWRAFGPVGDHDSTPGTPRTRGPIGPDDDPEFLFELDRREKRGDDS</sequence>
<dbReference type="RefSeq" id="WP_170196418.1">
    <property type="nucleotide sequence ID" value="NZ_JABBNB010000028.1"/>
</dbReference>
<feature type="compositionally biased region" description="Low complexity" evidence="1">
    <location>
        <begin position="30"/>
        <end position="41"/>
    </location>
</feature>
<protein>
    <submittedName>
        <fullName evidence="2">Uncharacterized protein</fullName>
    </submittedName>
</protein>
<accession>A0A848L0E9</accession>
<reference evidence="2 3" key="1">
    <citation type="submission" date="2020-04" db="EMBL/GenBank/DDBJ databases">
        <title>Gordonia sp. nov. TBRC 11910.</title>
        <authorList>
            <person name="Suriyachadkun C."/>
        </authorList>
    </citation>
    <scope>NUCLEOTIDE SEQUENCE [LARGE SCALE GENOMIC DNA]</scope>
    <source>
        <strain evidence="2 3">TBRC 11910</strain>
    </source>
</reference>
<name>A0A848L0E9_9ACTN</name>
<proteinExistence type="predicted"/>
<dbReference type="Proteomes" id="UP000550729">
    <property type="component" value="Unassembled WGS sequence"/>
</dbReference>
<dbReference type="AlphaFoldDB" id="A0A848L0E9"/>
<feature type="region of interest" description="Disordered" evidence="1">
    <location>
        <begin position="26"/>
        <end position="62"/>
    </location>
</feature>
<keyword evidence="3" id="KW-1185">Reference proteome</keyword>
<evidence type="ECO:0000313" key="2">
    <source>
        <dbReference type="EMBL" id="NMO03917.1"/>
    </source>
</evidence>
<evidence type="ECO:0000256" key="1">
    <source>
        <dbReference type="SAM" id="MobiDB-lite"/>
    </source>
</evidence>
<dbReference type="EMBL" id="JABBNB010000028">
    <property type="protein sequence ID" value="NMO03917.1"/>
    <property type="molecule type" value="Genomic_DNA"/>
</dbReference>
<evidence type="ECO:0000313" key="3">
    <source>
        <dbReference type="Proteomes" id="UP000550729"/>
    </source>
</evidence>
<feature type="compositionally biased region" description="Basic and acidic residues" evidence="1">
    <location>
        <begin position="51"/>
        <end position="62"/>
    </location>
</feature>
<organism evidence="2 3">
    <name type="scientific">Gordonia asplenii</name>
    <dbReference type="NCBI Taxonomy" id="2725283"/>
    <lineage>
        <taxon>Bacteria</taxon>
        <taxon>Bacillati</taxon>
        <taxon>Actinomycetota</taxon>
        <taxon>Actinomycetes</taxon>
        <taxon>Mycobacteriales</taxon>
        <taxon>Gordoniaceae</taxon>
        <taxon>Gordonia</taxon>
    </lineage>
</organism>